<evidence type="ECO:0000256" key="3">
    <source>
        <dbReference type="ARBA" id="ARBA00022833"/>
    </source>
</evidence>
<dbReference type="SUPFAM" id="SSF144232">
    <property type="entry name" value="HIT/MYND zinc finger-like"/>
    <property type="match status" value="1"/>
</dbReference>
<dbReference type="EMBL" id="CAKKNE010000004">
    <property type="protein sequence ID" value="CAH0373584.1"/>
    <property type="molecule type" value="Genomic_DNA"/>
</dbReference>
<dbReference type="SUPFAM" id="SSF48452">
    <property type="entry name" value="TPR-like"/>
    <property type="match status" value="1"/>
</dbReference>
<evidence type="ECO:0000256" key="2">
    <source>
        <dbReference type="ARBA" id="ARBA00022771"/>
    </source>
</evidence>
<dbReference type="InterPro" id="IPR002893">
    <property type="entry name" value="Znf_MYND"/>
</dbReference>
<dbReference type="InterPro" id="IPR011990">
    <property type="entry name" value="TPR-like_helical_dom_sf"/>
</dbReference>
<dbReference type="InterPro" id="IPR011016">
    <property type="entry name" value="Znf_RING-CH"/>
</dbReference>
<comment type="caution">
    <text evidence="6">The sequence shown here is derived from an EMBL/GenBank/DDBJ whole genome shotgun (WGS) entry which is preliminary data.</text>
</comment>
<gene>
    <name evidence="6" type="ORF">PECAL_4P07920</name>
</gene>
<dbReference type="Gene3D" id="1.25.40.10">
    <property type="entry name" value="Tetratricopeptide repeat domain"/>
    <property type="match status" value="1"/>
</dbReference>
<keyword evidence="3" id="KW-0862">Zinc</keyword>
<organism evidence="6 7">
    <name type="scientific">Pelagomonas calceolata</name>
    <dbReference type="NCBI Taxonomy" id="35677"/>
    <lineage>
        <taxon>Eukaryota</taxon>
        <taxon>Sar</taxon>
        <taxon>Stramenopiles</taxon>
        <taxon>Ochrophyta</taxon>
        <taxon>Pelagophyceae</taxon>
        <taxon>Pelagomonadales</taxon>
        <taxon>Pelagomonadaceae</taxon>
        <taxon>Pelagomonas</taxon>
    </lineage>
</organism>
<proteinExistence type="predicted"/>
<evidence type="ECO:0000313" key="6">
    <source>
        <dbReference type="EMBL" id="CAH0373584.1"/>
    </source>
</evidence>
<name>A0A8J2WZA7_9STRA</name>
<evidence type="ECO:0000259" key="5">
    <source>
        <dbReference type="PROSITE" id="PS50865"/>
    </source>
</evidence>
<dbReference type="Pfam" id="PF12906">
    <property type="entry name" value="RINGv"/>
    <property type="match status" value="1"/>
</dbReference>
<dbReference type="PROSITE" id="PS50865">
    <property type="entry name" value="ZF_MYND_2"/>
    <property type="match status" value="1"/>
</dbReference>
<keyword evidence="2 4" id="KW-0863">Zinc-finger</keyword>
<dbReference type="OrthoDB" id="3034142at2759"/>
<accession>A0A8J2WZA7</accession>
<dbReference type="InterPro" id="IPR013083">
    <property type="entry name" value="Znf_RING/FYVE/PHD"/>
</dbReference>
<evidence type="ECO:0000313" key="7">
    <source>
        <dbReference type="Proteomes" id="UP000789595"/>
    </source>
</evidence>
<dbReference type="SMART" id="SM00744">
    <property type="entry name" value="RINGv"/>
    <property type="match status" value="1"/>
</dbReference>
<dbReference type="AlphaFoldDB" id="A0A8J2WZA7"/>
<keyword evidence="7" id="KW-1185">Reference proteome</keyword>
<dbReference type="Gene3D" id="3.30.40.10">
    <property type="entry name" value="Zinc/RING finger domain, C3HC4 (zinc finger)"/>
    <property type="match status" value="1"/>
</dbReference>
<feature type="domain" description="MYND-type" evidence="5">
    <location>
        <begin position="7"/>
        <end position="48"/>
    </location>
</feature>
<reference evidence="6" key="1">
    <citation type="submission" date="2021-11" db="EMBL/GenBank/DDBJ databases">
        <authorList>
            <consortium name="Genoscope - CEA"/>
            <person name="William W."/>
        </authorList>
    </citation>
    <scope>NUCLEOTIDE SEQUENCE</scope>
</reference>
<dbReference type="Gene3D" id="6.10.140.2220">
    <property type="match status" value="1"/>
</dbReference>
<keyword evidence="1" id="KW-0479">Metal-binding</keyword>
<evidence type="ECO:0000256" key="1">
    <source>
        <dbReference type="ARBA" id="ARBA00022723"/>
    </source>
</evidence>
<evidence type="ECO:0000256" key="4">
    <source>
        <dbReference type="PROSITE-ProRule" id="PRU00134"/>
    </source>
</evidence>
<sequence length="439" mass="47675">MKLIKSCGACAAQLPDLGAKQCSNCKTGYCGRSCQVQHWREGGHDKLCKKIKKAGGAEQYYADKKCAEAIALAVEECADDTKGQTCFICTEALHRKTKEGLVRGCACRGTAGFVHVSCLAEQAKIWVAEAEENNLGNDALYERFRRWDTCSLCEQEYFGVVLCALGWACWRTYVGRPDGDEIQCHAINLLGNGLSAADRLEDELSAREAELSTLRRLGGTEAEVLGVLGNLAITYSALGRPEALQMARDVYNGYLRLFGEENKETLLGANNYAKSLIDLRRFGEARSLLCKTLPVAQSVLGDNKDLTLWMRWNYAEALYKDEGATFDDLSEAVDTLAKTAQTARRVLGRSHPDAVSIKQSMQNAFAVLRAMASASEDPAVRLAIALHTALCCEAVPELDDLRDLGFNGEAARRVVALRAKLAATPAGATVDADASAVRA</sequence>
<dbReference type="GO" id="GO:0008270">
    <property type="term" value="F:zinc ion binding"/>
    <property type="evidence" value="ECO:0007669"/>
    <property type="project" value="UniProtKB-KW"/>
</dbReference>
<dbReference type="SUPFAM" id="SSF57850">
    <property type="entry name" value="RING/U-box"/>
    <property type="match status" value="1"/>
</dbReference>
<protein>
    <recommendedName>
        <fullName evidence="5">MYND-type domain-containing protein</fullName>
    </recommendedName>
</protein>
<dbReference type="Proteomes" id="UP000789595">
    <property type="component" value="Unassembled WGS sequence"/>
</dbReference>